<protein>
    <submittedName>
        <fullName evidence="2">Uncharacterized protein</fullName>
    </submittedName>
</protein>
<sequence>MIRMKYGVALEVWLKGWGGLWEGSSSHKENSWKIYGKPQGWGRDNKTTNSSNQGLSVVGDQKKTQNVAHAGPLEPATFTRE</sequence>
<evidence type="ECO:0000313" key="2">
    <source>
        <dbReference type="EMBL" id="RVW40181.1"/>
    </source>
</evidence>
<dbReference type="Proteomes" id="UP000288805">
    <property type="component" value="Unassembled WGS sequence"/>
</dbReference>
<name>A0A438DXE5_VITVI</name>
<evidence type="ECO:0000256" key="1">
    <source>
        <dbReference type="SAM" id="MobiDB-lite"/>
    </source>
</evidence>
<dbReference type="AlphaFoldDB" id="A0A438DXE5"/>
<reference evidence="2 3" key="1">
    <citation type="journal article" date="2018" name="PLoS Genet.">
        <title>Population sequencing reveals clonal diversity and ancestral inbreeding in the grapevine cultivar Chardonnay.</title>
        <authorList>
            <person name="Roach M.J."/>
            <person name="Johnson D.L."/>
            <person name="Bohlmann J."/>
            <person name="van Vuuren H.J."/>
            <person name="Jones S.J."/>
            <person name="Pretorius I.S."/>
            <person name="Schmidt S.A."/>
            <person name="Borneman A.R."/>
        </authorList>
    </citation>
    <scope>NUCLEOTIDE SEQUENCE [LARGE SCALE GENOMIC DNA]</scope>
    <source>
        <strain evidence="3">cv. Chardonnay</strain>
        <tissue evidence="2">Leaf</tissue>
    </source>
</reference>
<comment type="caution">
    <text evidence="2">The sequence shown here is derived from an EMBL/GenBank/DDBJ whole genome shotgun (WGS) entry which is preliminary data.</text>
</comment>
<gene>
    <name evidence="2" type="ORF">CK203_086215</name>
</gene>
<proteinExistence type="predicted"/>
<organism evidence="2 3">
    <name type="scientific">Vitis vinifera</name>
    <name type="common">Grape</name>
    <dbReference type="NCBI Taxonomy" id="29760"/>
    <lineage>
        <taxon>Eukaryota</taxon>
        <taxon>Viridiplantae</taxon>
        <taxon>Streptophyta</taxon>
        <taxon>Embryophyta</taxon>
        <taxon>Tracheophyta</taxon>
        <taxon>Spermatophyta</taxon>
        <taxon>Magnoliopsida</taxon>
        <taxon>eudicotyledons</taxon>
        <taxon>Gunneridae</taxon>
        <taxon>Pentapetalae</taxon>
        <taxon>rosids</taxon>
        <taxon>Vitales</taxon>
        <taxon>Vitaceae</taxon>
        <taxon>Viteae</taxon>
        <taxon>Vitis</taxon>
    </lineage>
</organism>
<dbReference type="EMBL" id="QGNW01001464">
    <property type="protein sequence ID" value="RVW40181.1"/>
    <property type="molecule type" value="Genomic_DNA"/>
</dbReference>
<evidence type="ECO:0000313" key="3">
    <source>
        <dbReference type="Proteomes" id="UP000288805"/>
    </source>
</evidence>
<accession>A0A438DXE5</accession>
<feature type="region of interest" description="Disordered" evidence="1">
    <location>
        <begin position="37"/>
        <end position="81"/>
    </location>
</feature>